<evidence type="ECO:0000313" key="9">
    <source>
        <dbReference type="Proteomes" id="UP000319449"/>
    </source>
</evidence>
<dbReference type="InterPro" id="IPR003593">
    <property type="entry name" value="AAA+_ATPase"/>
</dbReference>
<dbReference type="SMART" id="SM00448">
    <property type="entry name" value="REC"/>
    <property type="match status" value="1"/>
</dbReference>
<dbReference type="Gene3D" id="3.40.50.300">
    <property type="entry name" value="P-loop containing nucleotide triphosphate hydrolases"/>
    <property type="match status" value="1"/>
</dbReference>
<evidence type="ECO:0000256" key="5">
    <source>
        <dbReference type="PROSITE-ProRule" id="PRU00169"/>
    </source>
</evidence>
<evidence type="ECO:0000259" key="6">
    <source>
        <dbReference type="PROSITE" id="PS50045"/>
    </source>
</evidence>
<dbReference type="InterPro" id="IPR002078">
    <property type="entry name" value="Sigma_54_int"/>
</dbReference>
<evidence type="ECO:0000256" key="2">
    <source>
        <dbReference type="ARBA" id="ARBA00022840"/>
    </source>
</evidence>
<dbReference type="PANTHER" id="PTHR32071">
    <property type="entry name" value="TRANSCRIPTIONAL REGULATORY PROTEIN"/>
    <property type="match status" value="1"/>
</dbReference>
<accession>A0A562V8N6</accession>
<sequence length="454" mass="50537">MADSVLVIDDQPSILQSMEVFFQLRAWKVHTAPNGRKGIALARKVRPDLVVLDIRLPDIDGLEVLKELRSRVPETEVIMITAHQDMESTIQAIKSGAFDYLHKPIDIDEMDNVLKRLLAVRMASPAAVADESPKQPTLAVGTLHLVGKSKAMKEVFKKIALASGARATVLVQGESGTGKDMVAQVIHRNSPWSNKPFTVMDCSTLAPSLVESELFGYEKGAFTGADRTHAGRIELTGDGTVFFDEIGELPLHLQSRLLRFLQEGQFVRVGGVTPIQSNARIIAATNRDLMAMVAEGKFREDLYFRLKVITIHMPPLRDRRSDIPELAQFLLEKVAARSALRSRTLSNEAIGELMRRDWPGNVRELENTLTRAALMSKSTVLSEEDIALALDGDQYRPSIERSVKPLAEAERDYILFALESYNWSLGKTCQALQISRPTLRAKIKAFGLEKRSQK</sequence>
<dbReference type="InterPro" id="IPR009057">
    <property type="entry name" value="Homeodomain-like_sf"/>
</dbReference>
<dbReference type="AlphaFoldDB" id="A0A562V8N6"/>
<dbReference type="GO" id="GO:0005524">
    <property type="term" value="F:ATP binding"/>
    <property type="evidence" value="ECO:0007669"/>
    <property type="project" value="UniProtKB-KW"/>
</dbReference>
<dbReference type="InterPro" id="IPR002197">
    <property type="entry name" value="HTH_Fis"/>
</dbReference>
<feature type="modified residue" description="4-aspartylphosphate" evidence="5">
    <location>
        <position position="53"/>
    </location>
</feature>
<dbReference type="SUPFAM" id="SSF52172">
    <property type="entry name" value="CheY-like"/>
    <property type="match status" value="1"/>
</dbReference>
<dbReference type="InterPro" id="IPR058031">
    <property type="entry name" value="AAA_lid_NorR"/>
</dbReference>
<dbReference type="GO" id="GO:0043565">
    <property type="term" value="F:sequence-specific DNA binding"/>
    <property type="evidence" value="ECO:0007669"/>
    <property type="project" value="InterPro"/>
</dbReference>
<evidence type="ECO:0000259" key="7">
    <source>
        <dbReference type="PROSITE" id="PS50110"/>
    </source>
</evidence>
<dbReference type="InterPro" id="IPR001789">
    <property type="entry name" value="Sig_transdc_resp-reg_receiver"/>
</dbReference>
<gene>
    <name evidence="8" type="ORF">JN12_03503</name>
</gene>
<dbReference type="PROSITE" id="PS50045">
    <property type="entry name" value="SIGMA54_INTERACT_4"/>
    <property type="match status" value="1"/>
</dbReference>
<evidence type="ECO:0000256" key="1">
    <source>
        <dbReference type="ARBA" id="ARBA00022741"/>
    </source>
</evidence>
<dbReference type="Pfam" id="PF25601">
    <property type="entry name" value="AAA_lid_14"/>
    <property type="match status" value="1"/>
</dbReference>
<dbReference type="Gene3D" id="1.10.8.60">
    <property type="match status" value="1"/>
</dbReference>
<keyword evidence="5" id="KW-0597">Phosphoprotein</keyword>
<proteinExistence type="predicted"/>
<dbReference type="PANTHER" id="PTHR32071:SF57">
    <property type="entry name" value="C4-DICARBOXYLATE TRANSPORT TRANSCRIPTIONAL REGULATORY PROTEIN DCTD"/>
    <property type="match status" value="1"/>
</dbReference>
<dbReference type="GO" id="GO:0006355">
    <property type="term" value="P:regulation of DNA-templated transcription"/>
    <property type="evidence" value="ECO:0007669"/>
    <property type="project" value="InterPro"/>
</dbReference>
<keyword evidence="9" id="KW-1185">Reference proteome</keyword>
<dbReference type="PROSITE" id="PS50110">
    <property type="entry name" value="RESPONSE_REGULATORY"/>
    <property type="match status" value="1"/>
</dbReference>
<dbReference type="EMBL" id="VLLN01000030">
    <property type="protein sequence ID" value="TWJ14168.1"/>
    <property type="molecule type" value="Genomic_DNA"/>
</dbReference>
<dbReference type="OrthoDB" id="9814761at2"/>
<dbReference type="CDD" id="cd00009">
    <property type="entry name" value="AAA"/>
    <property type="match status" value="1"/>
</dbReference>
<feature type="domain" description="Response regulatory" evidence="7">
    <location>
        <begin position="4"/>
        <end position="118"/>
    </location>
</feature>
<name>A0A562V8N6_9BACT</name>
<evidence type="ECO:0000256" key="4">
    <source>
        <dbReference type="ARBA" id="ARBA00023163"/>
    </source>
</evidence>
<comment type="caution">
    <text evidence="8">The sequence shown here is derived from an EMBL/GenBank/DDBJ whole genome shotgun (WGS) entry which is preliminary data.</text>
</comment>
<dbReference type="RefSeq" id="WP_145025160.1">
    <property type="nucleotide sequence ID" value="NZ_VLLN01000030.1"/>
</dbReference>
<dbReference type="Proteomes" id="UP000319449">
    <property type="component" value="Unassembled WGS sequence"/>
</dbReference>
<dbReference type="SUPFAM" id="SSF52540">
    <property type="entry name" value="P-loop containing nucleoside triphosphate hydrolases"/>
    <property type="match status" value="1"/>
</dbReference>
<keyword evidence="3" id="KW-0805">Transcription regulation</keyword>
<keyword evidence="4" id="KW-0804">Transcription</keyword>
<feature type="domain" description="Sigma-54 factor interaction" evidence="6">
    <location>
        <begin position="145"/>
        <end position="374"/>
    </location>
</feature>
<dbReference type="PROSITE" id="PS00688">
    <property type="entry name" value="SIGMA54_INTERACT_3"/>
    <property type="match status" value="1"/>
</dbReference>
<organism evidence="8 9">
    <name type="scientific">Geobacter argillaceus</name>
    <dbReference type="NCBI Taxonomy" id="345631"/>
    <lineage>
        <taxon>Bacteria</taxon>
        <taxon>Pseudomonadati</taxon>
        <taxon>Thermodesulfobacteriota</taxon>
        <taxon>Desulfuromonadia</taxon>
        <taxon>Geobacterales</taxon>
        <taxon>Geobacteraceae</taxon>
        <taxon>Geobacter</taxon>
    </lineage>
</organism>
<dbReference type="FunFam" id="3.40.50.300:FF:000006">
    <property type="entry name" value="DNA-binding transcriptional regulator NtrC"/>
    <property type="match status" value="1"/>
</dbReference>
<evidence type="ECO:0000256" key="3">
    <source>
        <dbReference type="ARBA" id="ARBA00023015"/>
    </source>
</evidence>
<dbReference type="SUPFAM" id="SSF46689">
    <property type="entry name" value="Homeodomain-like"/>
    <property type="match status" value="1"/>
</dbReference>
<protein>
    <submittedName>
        <fullName evidence="8">Two-component system response regulator AtoC</fullName>
    </submittedName>
</protein>
<dbReference type="Gene3D" id="1.10.10.60">
    <property type="entry name" value="Homeodomain-like"/>
    <property type="match status" value="1"/>
</dbReference>
<reference evidence="8 9" key="1">
    <citation type="submission" date="2019-07" db="EMBL/GenBank/DDBJ databases">
        <title>Genomic Encyclopedia of Archaeal and Bacterial Type Strains, Phase II (KMG-II): from individual species to whole genera.</title>
        <authorList>
            <person name="Goeker M."/>
        </authorList>
    </citation>
    <scope>NUCLEOTIDE SEQUENCE [LARGE SCALE GENOMIC DNA]</scope>
    <source>
        <strain evidence="8 9">ATCC BAA-1139</strain>
    </source>
</reference>
<dbReference type="InterPro" id="IPR025662">
    <property type="entry name" value="Sigma_54_int_dom_ATP-bd_1"/>
</dbReference>
<dbReference type="Pfam" id="PF02954">
    <property type="entry name" value="HTH_8"/>
    <property type="match status" value="1"/>
</dbReference>
<dbReference type="Pfam" id="PF00072">
    <property type="entry name" value="Response_reg"/>
    <property type="match status" value="1"/>
</dbReference>
<dbReference type="InterPro" id="IPR025944">
    <property type="entry name" value="Sigma_54_int_dom_CS"/>
</dbReference>
<dbReference type="InterPro" id="IPR011006">
    <property type="entry name" value="CheY-like_superfamily"/>
</dbReference>
<dbReference type="GO" id="GO:0000160">
    <property type="term" value="P:phosphorelay signal transduction system"/>
    <property type="evidence" value="ECO:0007669"/>
    <property type="project" value="InterPro"/>
</dbReference>
<dbReference type="PROSITE" id="PS00675">
    <property type="entry name" value="SIGMA54_INTERACT_1"/>
    <property type="match status" value="1"/>
</dbReference>
<dbReference type="Gene3D" id="3.40.50.2300">
    <property type="match status" value="1"/>
</dbReference>
<keyword evidence="1" id="KW-0547">Nucleotide-binding</keyword>
<dbReference type="Pfam" id="PF00158">
    <property type="entry name" value="Sigma54_activat"/>
    <property type="match status" value="1"/>
</dbReference>
<evidence type="ECO:0000313" key="8">
    <source>
        <dbReference type="EMBL" id="TWJ14168.1"/>
    </source>
</evidence>
<dbReference type="SMART" id="SM00382">
    <property type="entry name" value="AAA"/>
    <property type="match status" value="1"/>
</dbReference>
<dbReference type="InterPro" id="IPR027417">
    <property type="entry name" value="P-loop_NTPase"/>
</dbReference>
<keyword evidence="2" id="KW-0067">ATP-binding</keyword>